<keyword evidence="3" id="KW-1185">Reference proteome</keyword>
<dbReference type="RefSeq" id="WP_249059745.1">
    <property type="nucleotide sequence ID" value="NZ_JALZWP010000014.1"/>
</dbReference>
<evidence type="ECO:0000256" key="1">
    <source>
        <dbReference type="SAM" id="SignalP"/>
    </source>
</evidence>
<dbReference type="Gene3D" id="2.40.160.20">
    <property type="match status" value="1"/>
</dbReference>
<evidence type="ECO:0000313" key="2">
    <source>
        <dbReference type="EMBL" id="MCL1629633.1"/>
    </source>
</evidence>
<proteinExistence type="predicted"/>
<organism evidence="2 3">
    <name type="scientific">Roseinatronobacter domitianus</name>
    <dbReference type="NCBI Taxonomy" id="2940293"/>
    <lineage>
        <taxon>Bacteria</taxon>
        <taxon>Pseudomonadati</taxon>
        <taxon>Pseudomonadota</taxon>
        <taxon>Alphaproteobacteria</taxon>
        <taxon>Rhodobacterales</taxon>
        <taxon>Paracoccaceae</taxon>
        <taxon>Roseinatronobacter</taxon>
    </lineage>
</organism>
<keyword evidence="1" id="KW-0732">Signal</keyword>
<name>A0ABT0M4P8_9RHOB</name>
<dbReference type="GO" id="GO:0016787">
    <property type="term" value="F:hydrolase activity"/>
    <property type="evidence" value="ECO:0007669"/>
    <property type="project" value="UniProtKB-KW"/>
</dbReference>
<dbReference type="Pfam" id="PF09411">
    <property type="entry name" value="PagL"/>
    <property type="match status" value="1"/>
</dbReference>
<dbReference type="Proteomes" id="UP001202550">
    <property type="component" value="Unassembled WGS sequence"/>
</dbReference>
<feature type="chain" id="PRO_5045208140" evidence="1">
    <location>
        <begin position="22"/>
        <end position="157"/>
    </location>
</feature>
<comment type="caution">
    <text evidence="2">The sequence shown here is derived from an EMBL/GenBank/DDBJ whole genome shotgun (WGS) entry which is preliminary data.</text>
</comment>
<evidence type="ECO:0000313" key="3">
    <source>
        <dbReference type="Proteomes" id="UP001202550"/>
    </source>
</evidence>
<dbReference type="InterPro" id="IPR018550">
    <property type="entry name" value="Lipid-A_deacylase-rel"/>
</dbReference>
<dbReference type="EMBL" id="JALZWP010000014">
    <property type="protein sequence ID" value="MCL1629633.1"/>
    <property type="molecule type" value="Genomic_DNA"/>
</dbReference>
<sequence length="157" mass="16400">MRKLISLVLVTVMAAASPAMADQPRVIAGIGTQMGVGSAEASLRYIAPEPMFWRLHPAFGVSVAGNGSGWAGFGSAVTFGQDDGLFLRVTGMVGAYRRGSGRDLGGALQFRSALDIGYRWENGIEAGVGADHRSNAGLKTPNPGLNSIYLFAAMPLN</sequence>
<feature type="signal peptide" evidence="1">
    <location>
        <begin position="1"/>
        <end position="21"/>
    </location>
</feature>
<accession>A0ABT0M4P8</accession>
<keyword evidence="2" id="KW-0378">Hydrolase</keyword>
<reference evidence="2 3" key="1">
    <citation type="submission" date="2022-05" db="EMBL/GenBank/DDBJ databases">
        <title>Seasonal and diel survey of microbial diversity of the Tyrrhenian coast.</title>
        <authorList>
            <person name="Gattoni G."/>
            <person name="Corral P."/>
        </authorList>
    </citation>
    <scope>NUCLEOTIDE SEQUENCE [LARGE SCALE GENOMIC DNA]</scope>
    <source>
        <strain evidence="2 3">V10</strain>
    </source>
</reference>
<gene>
    <name evidence="2" type="ORF">M3N55_12925</name>
</gene>
<protein>
    <submittedName>
        <fullName evidence="2">Acyloxyacyl hydrolase</fullName>
    </submittedName>
</protein>